<gene>
    <name evidence="2" type="ORF">B5K06_01575</name>
</gene>
<evidence type="ECO:0000313" key="3">
    <source>
        <dbReference type="Proteomes" id="UP000254939"/>
    </source>
</evidence>
<feature type="region of interest" description="Disordered" evidence="1">
    <location>
        <begin position="61"/>
        <end position="130"/>
    </location>
</feature>
<protein>
    <submittedName>
        <fullName evidence="2">Uncharacterized protein</fullName>
    </submittedName>
</protein>
<reference evidence="2 3" key="1">
    <citation type="submission" date="2017-03" db="EMBL/GenBank/DDBJ databases">
        <title>Genome analysis of Rhizobial strains effectives or ineffectives for nitrogen fixation isolated from bean seeds.</title>
        <authorList>
            <person name="Peralta H."/>
            <person name="Aguilar-Vera A."/>
            <person name="Mora Y."/>
            <person name="Vargas-Lagunas C."/>
            <person name="Girard L."/>
            <person name="Mora J."/>
        </authorList>
    </citation>
    <scope>NUCLEOTIDE SEQUENCE [LARGE SCALE GENOMIC DNA]</scope>
    <source>
        <strain evidence="2 3">CCGM3</strain>
    </source>
</reference>
<name>A0A370KVK5_9HYPH</name>
<proteinExistence type="predicted"/>
<sequence length="220" mass="21168">MLRINIKNRDYLSAYGGTSSVYSAAVTGSALLANATVGSSTGAPPITDMSAVGSVNSLTGAQTTASPLTSDPATSQVSPASSAPSTGDATGGASLGLTAAATPTAGSSTPDPQAIAKPRTVLPPDPSTPIATTSLEPALSAAPEVTLPVSVTGDSSSAPILTFSAANVGTAEDDTSPASSTSAPATLAATTSTRTVLAVTAAVAATPPRNKIADENALKG</sequence>
<dbReference type="AlphaFoldDB" id="A0A370KVK5"/>
<evidence type="ECO:0000256" key="1">
    <source>
        <dbReference type="SAM" id="MobiDB-lite"/>
    </source>
</evidence>
<feature type="non-terminal residue" evidence="2">
    <location>
        <position position="220"/>
    </location>
</feature>
<organism evidence="2 3">
    <name type="scientific">Rhizobium grahamii</name>
    <dbReference type="NCBI Taxonomy" id="1120045"/>
    <lineage>
        <taxon>Bacteria</taxon>
        <taxon>Pseudomonadati</taxon>
        <taxon>Pseudomonadota</taxon>
        <taxon>Alphaproteobacteria</taxon>
        <taxon>Hyphomicrobiales</taxon>
        <taxon>Rhizobiaceae</taxon>
        <taxon>Rhizobium/Agrobacterium group</taxon>
        <taxon>Rhizobium</taxon>
    </lineage>
</organism>
<accession>A0A370KVK5</accession>
<dbReference type="Proteomes" id="UP000254939">
    <property type="component" value="Unassembled WGS sequence"/>
</dbReference>
<feature type="compositionally biased region" description="Low complexity" evidence="1">
    <location>
        <begin position="95"/>
        <end position="111"/>
    </location>
</feature>
<comment type="caution">
    <text evidence="2">The sequence shown here is derived from an EMBL/GenBank/DDBJ whole genome shotgun (WGS) entry which is preliminary data.</text>
</comment>
<evidence type="ECO:0000313" key="2">
    <source>
        <dbReference type="EMBL" id="RDJ15752.1"/>
    </source>
</evidence>
<feature type="compositionally biased region" description="Polar residues" evidence="1">
    <location>
        <begin position="61"/>
        <end position="84"/>
    </location>
</feature>
<dbReference type="EMBL" id="NAAC01000003">
    <property type="protein sequence ID" value="RDJ15752.1"/>
    <property type="molecule type" value="Genomic_DNA"/>
</dbReference>